<comment type="caution">
    <text evidence="2">The sequence shown here is derived from an EMBL/GenBank/DDBJ whole genome shotgun (WGS) entry which is preliminary data.</text>
</comment>
<evidence type="ECO:0000259" key="1">
    <source>
        <dbReference type="Pfam" id="PF13298"/>
    </source>
</evidence>
<dbReference type="Proteomes" id="UP000191663">
    <property type="component" value="Unassembled WGS sequence"/>
</dbReference>
<dbReference type="PANTHER" id="PTHR39465">
    <property type="entry name" value="DNA LIGASE D, 3'-PHOSPHOESTERASE DOMAIN"/>
    <property type="match status" value="1"/>
</dbReference>
<sequence length="86" mass="9906">MSHTNIIPEGPGKLQKKARFVVHKHWATHLHYDLRLELDQVLKSWAVPKQPPLKTGIKRLAIQVEDHNLEYIDFEGIIPEDEYGAG</sequence>
<dbReference type="AlphaFoldDB" id="A0A1V4QFQ9"/>
<dbReference type="InterPro" id="IPR014144">
    <property type="entry name" value="LigD_PE_domain"/>
</dbReference>
<feature type="domain" description="DNA ligase D 3'-phosphoesterase" evidence="1">
    <location>
        <begin position="23"/>
        <end position="86"/>
    </location>
</feature>
<protein>
    <recommendedName>
        <fullName evidence="1">DNA ligase D 3'-phosphoesterase domain-containing protein</fullName>
    </recommendedName>
</protein>
<dbReference type="EMBL" id="MUKB01000073">
    <property type="protein sequence ID" value="OPX17831.1"/>
    <property type="molecule type" value="Genomic_DNA"/>
</dbReference>
<accession>A0A1V4QFQ9</accession>
<evidence type="ECO:0000313" key="3">
    <source>
        <dbReference type="Proteomes" id="UP000191663"/>
    </source>
</evidence>
<name>A0A1V4QFQ9_UNCW3</name>
<dbReference type="PANTHER" id="PTHR39465:SF1">
    <property type="entry name" value="DNA LIGASE D 3'-PHOSPHOESTERASE DOMAIN-CONTAINING PROTEIN"/>
    <property type="match status" value="1"/>
</dbReference>
<evidence type="ECO:0000313" key="2">
    <source>
        <dbReference type="EMBL" id="OPX17831.1"/>
    </source>
</evidence>
<feature type="non-terminal residue" evidence="2">
    <location>
        <position position="86"/>
    </location>
</feature>
<dbReference type="Pfam" id="PF13298">
    <property type="entry name" value="LigD_N"/>
    <property type="match status" value="1"/>
</dbReference>
<proteinExistence type="predicted"/>
<gene>
    <name evidence="2" type="ORF">BXT86_04470</name>
</gene>
<reference evidence="3" key="1">
    <citation type="submission" date="2017-01" db="EMBL/GenBank/DDBJ databases">
        <title>Novel pathways for hydrocarbon cycling and metabolic interdependencies in hydrothermal sediment communities.</title>
        <authorList>
            <person name="Dombrowski N."/>
            <person name="Seitz K."/>
            <person name="Teske A."/>
            <person name="Baker B."/>
        </authorList>
    </citation>
    <scope>NUCLEOTIDE SEQUENCE [LARGE SCALE GENOMIC DNA]</scope>
</reference>
<organism evidence="2 3">
    <name type="scientific">candidate division WOR-3 bacterium 4484_100</name>
    <dbReference type="NCBI Taxonomy" id="1936077"/>
    <lineage>
        <taxon>Bacteria</taxon>
        <taxon>Bacteria division WOR-3</taxon>
    </lineage>
</organism>